<dbReference type="EMBL" id="MFZF01000016">
    <property type="protein sequence ID" value="OGK16433.1"/>
    <property type="molecule type" value="Genomic_DNA"/>
</dbReference>
<dbReference type="InterPro" id="IPR006195">
    <property type="entry name" value="aa-tRNA-synth_II"/>
</dbReference>
<dbReference type="PRINTS" id="PR00982">
    <property type="entry name" value="TRNASYNTHLYS"/>
</dbReference>
<dbReference type="InterPro" id="IPR044136">
    <property type="entry name" value="Lys-tRNA-ligase_II_N"/>
</dbReference>
<name>A0A1F7GBV0_9BACT</name>
<dbReference type="PROSITE" id="PS50862">
    <property type="entry name" value="AA_TRNA_LIGASE_II"/>
    <property type="match status" value="1"/>
</dbReference>
<evidence type="ECO:0000313" key="6">
    <source>
        <dbReference type="EMBL" id="OGK16433.1"/>
    </source>
</evidence>
<dbReference type="SUPFAM" id="SSF50249">
    <property type="entry name" value="Nucleic acid-binding proteins"/>
    <property type="match status" value="1"/>
</dbReference>
<gene>
    <name evidence="6" type="ORF">A2690_03735</name>
</gene>
<dbReference type="InterPro" id="IPR045864">
    <property type="entry name" value="aa-tRNA-synth_II/BPL/LPL"/>
</dbReference>
<dbReference type="SUPFAM" id="SSF55681">
    <property type="entry name" value="Class II aaRS and biotin synthetases"/>
    <property type="match status" value="1"/>
</dbReference>
<dbReference type="InterPro" id="IPR018149">
    <property type="entry name" value="Lys-tRNA-synth_II_C"/>
</dbReference>
<dbReference type="AlphaFoldDB" id="A0A1F7GBV0"/>
<evidence type="ECO:0000256" key="4">
    <source>
        <dbReference type="ARBA" id="ARBA00023146"/>
    </source>
</evidence>
<dbReference type="InterPro" id="IPR012340">
    <property type="entry name" value="NA-bd_OB-fold"/>
</dbReference>
<evidence type="ECO:0000313" key="7">
    <source>
        <dbReference type="Proteomes" id="UP000178372"/>
    </source>
</evidence>
<evidence type="ECO:0000256" key="2">
    <source>
        <dbReference type="ARBA" id="ARBA00022741"/>
    </source>
</evidence>
<sequence>MKTEDQLIQARQDKLKKLQLLGVSGYAPSFDKKQTVSETLEMLGRSVKTAGKIFSLRTHGNIVFADLKDETGKIQLFFKKDILGDEQFDNLDLLDIGDFVGVVGEVTKTVAGEVSIMPSDYVLLTKSLRPLPNSWYGIRDVETRFRQRYLDLLLNDDVKKRFGIRAKVVRAVRSFLDNQGFLEVETPILQHLYGGANAKPFKTYFNALDANMYLRIAPELYLKRLIAGGYDRVYEIGKVFRNEGLDRTHNPEFTMLEWYESYADYQRMMDVAEGMFKHVAKEVAGGLKIKVDKHVIDLSGQWPRIKMVDIIKDKLGLDVIEMTEAELLDYCKKKNMELLGGETKGQLIFKIFEH</sequence>
<feature type="domain" description="Aminoacyl-transfer RNA synthetases class-II family profile" evidence="5">
    <location>
        <begin position="164"/>
        <end position="339"/>
    </location>
</feature>
<protein>
    <recommendedName>
        <fullName evidence="5">Aminoacyl-transfer RNA synthetases class-II family profile domain-containing protein</fullName>
    </recommendedName>
</protein>
<dbReference type="GO" id="GO:0004824">
    <property type="term" value="F:lysine-tRNA ligase activity"/>
    <property type="evidence" value="ECO:0007669"/>
    <property type="project" value="InterPro"/>
</dbReference>
<dbReference type="GO" id="GO:0006430">
    <property type="term" value="P:lysyl-tRNA aminoacylation"/>
    <property type="evidence" value="ECO:0007669"/>
    <property type="project" value="InterPro"/>
</dbReference>
<dbReference type="Proteomes" id="UP000178372">
    <property type="component" value="Unassembled WGS sequence"/>
</dbReference>
<dbReference type="Pfam" id="PF00152">
    <property type="entry name" value="tRNA-synt_2"/>
    <property type="match status" value="1"/>
</dbReference>
<dbReference type="Gene3D" id="2.40.50.140">
    <property type="entry name" value="Nucleic acid-binding proteins"/>
    <property type="match status" value="1"/>
</dbReference>
<dbReference type="PANTHER" id="PTHR42918">
    <property type="entry name" value="LYSYL-TRNA SYNTHETASE"/>
    <property type="match status" value="1"/>
</dbReference>
<keyword evidence="4" id="KW-0030">Aminoacyl-tRNA synthetase</keyword>
<keyword evidence="1" id="KW-0436">Ligase</keyword>
<keyword evidence="2" id="KW-0547">Nucleotide-binding</keyword>
<evidence type="ECO:0000259" key="5">
    <source>
        <dbReference type="PROSITE" id="PS50862"/>
    </source>
</evidence>
<proteinExistence type="predicted"/>
<organism evidence="6 7">
    <name type="scientific">Candidatus Roizmanbacteria bacterium RIFCSPHIGHO2_01_FULL_39_12b</name>
    <dbReference type="NCBI Taxonomy" id="1802030"/>
    <lineage>
        <taxon>Bacteria</taxon>
        <taxon>Candidatus Roizmaniibacteriota</taxon>
    </lineage>
</organism>
<evidence type="ECO:0000256" key="3">
    <source>
        <dbReference type="ARBA" id="ARBA00022840"/>
    </source>
</evidence>
<dbReference type="InterPro" id="IPR004364">
    <property type="entry name" value="Aa-tRNA-synt_II"/>
</dbReference>
<dbReference type="Gene3D" id="3.30.930.10">
    <property type="entry name" value="Bira Bifunctional Protein, Domain 2"/>
    <property type="match status" value="1"/>
</dbReference>
<dbReference type="GO" id="GO:0000049">
    <property type="term" value="F:tRNA binding"/>
    <property type="evidence" value="ECO:0007669"/>
    <property type="project" value="TreeGrafter"/>
</dbReference>
<accession>A0A1F7GBV0</accession>
<dbReference type="InterPro" id="IPR004365">
    <property type="entry name" value="NA-bd_OB_tRNA"/>
</dbReference>
<evidence type="ECO:0000256" key="1">
    <source>
        <dbReference type="ARBA" id="ARBA00022598"/>
    </source>
</evidence>
<comment type="caution">
    <text evidence="6">The sequence shown here is derived from an EMBL/GenBank/DDBJ whole genome shotgun (WGS) entry which is preliminary data.</text>
</comment>
<dbReference type="CDD" id="cd04322">
    <property type="entry name" value="LysRS_N"/>
    <property type="match status" value="1"/>
</dbReference>
<dbReference type="Pfam" id="PF01336">
    <property type="entry name" value="tRNA_anti-codon"/>
    <property type="match status" value="1"/>
</dbReference>
<feature type="non-terminal residue" evidence="6">
    <location>
        <position position="354"/>
    </location>
</feature>
<keyword evidence="3" id="KW-0067">ATP-binding</keyword>
<dbReference type="PANTHER" id="PTHR42918:SF15">
    <property type="entry name" value="LYSINE--TRNA LIGASE, CHLOROPLASTIC_MITOCHONDRIAL"/>
    <property type="match status" value="1"/>
</dbReference>
<reference evidence="6 7" key="1">
    <citation type="journal article" date="2016" name="Nat. Commun.">
        <title>Thousands of microbial genomes shed light on interconnected biogeochemical processes in an aquifer system.</title>
        <authorList>
            <person name="Anantharaman K."/>
            <person name="Brown C.T."/>
            <person name="Hug L.A."/>
            <person name="Sharon I."/>
            <person name="Castelle C.J."/>
            <person name="Probst A.J."/>
            <person name="Thomas B.C."/>
            <person name="Singh A."/>
            <person name="Wilkins M.J."/>
            <person name="Karaoz U."/>
            <person name="Brodie E.L."/>
            <person name="Williams K.H."/>
            <person name="Hubbard S.S."/>
            <person name="Banfield J.F."/>
        </authorList>
    </citation>
    <scope>NUCLEOTIDE SEQUENCE [LARGE SCALE GENOMIC DNA]</scope>
</reference>
<dbReference type="GO" id="GO:0005829">
    <property type="term" value="C:cytosol"/>
    <property type="evidence" value="ECO:0007669"/>
    <property type="project" value="TreeGrafter"/>
</dbReference>
<dbReference type="GO" id="GO:0005524">
    <property type="term" value="F:ATP binding"/>
    <property type="evidence" value="ECO:0007669"/>
    <property type="project" value="UniProtKB-KW"/>
</dbReference>